<accession>E5XTB9</accession>
<dbReference type="PROSITE" id="PS50943">
    <property type="entry name" value="HTH_CROC1"/>
    <property type="match status" value="2"/>
</dbReference>
<dbReference type="AlphaFoldDB" id="E5XTB9"/>
<feature type="domain" description="HTH cro/C1-type" evidence="2">
    <location>
        <begin position="22"/>
        <end position="71"/>
    </location>
</feature>
<dbReference type="STRING" id="679197.HMPREF9336_02741"/>
<dbReference type="Gene3D" id="1.10.260.40">
    <property type="entry name" value="lambda repressor-like DNA-binding domains"/>
    <property type="match status" value="2"/>
</dbReference>
<dbReference type="EMBL" id="ACZI02000002">
    <property type="protein sequence ID" value="EFV12381.1"/>
    <property type="molecule type" value="Genomic_DNA"/>
</dbReference>
<dbReference type="CDD" id="cd00093">
    <property type="entry name" value="HTH_XRE"/>
    <property type="match status" value="2"/>
</dbReference>
<name>E5XTB9_SEGRC</name>
<evidence type="ECO:0000259" key="2">
    <source>
        <dbReference type="PROSITE" id="PS50943"/>
    </source>
</evidence>
<comment type="caution">
    <text evidence="3">The sequence shown here is derived from an EMBL/GenBank/DDBJ whole genome shotgun (WGS) entry which is preliminary data.</text>
</comment>
<protein>
    <recommendedName>
        <fullName evidence="2">HTH cro/C1-type domain-containing protein</fullName>
    </recommendedName>
</protein>
<organism evidence="3 4">
    <name type="scientific">Segniliparus rugosus (strain ATCC BAA-974 / DSM 45345 / CCUG 50838 / CIP 108380 / JCM 13579 / CDC 945)</name>
    <dbReference type="NCBI Taxonomy" id="679197"/>
    <lineage>
        <taxon>Bacteria</taxon>
        <taxon>Bacillati</taxon>
        <taxon>Actinomycetota</taxon>
        <taxon>Actinomycetes</taxon>
        <taxon>Mycobacteriales</taxon>
        <taxon>Segniliparaceae</taxon>
        <taxon>Segniliparus</taxon>
    </lineage>
</organism>
<dbReference type="SMART" id="SM00530">
    <property type="entry name" value="HTH_XRE"/>
    <property type="match status" value="2"/>
</dbReference>
<dbReference type="GO" id="GO:0003677">
    <property type="term" value="F:DNA binding"/>
    <property type="evidence" value="ECO:0007669"/>
    <property type="project" value="UniProtKB-KW"/>
</dbReference>
<keyword evidence="4" id="KW-1185">Reference proteome</keyword>
<reference evidence="3 4" key="1">
    <citation type="journal article" date="2011" name="Stand. Genomic Sci.">
        <title>High quality draft genome sequence of Segniliparus rugosus CDC 945(T)= (ATCC BAA-974(T)).</title>
        <authorList>
            <person name="Earl A.M."/>
            <person name="Desjardins C.A."/>
            <person name="Fitzgerald M.G."/>
            <person name="Arachchi H.M."/>
            <person name="Zeng Q."/>
            <person name="Mehta T."/>
            <person name="Griggs A."/>
            <person name="Birren B.W."/>
            <person name="Toney N.C."/>
            <person name="Carr J."/>
            <person name="Posey J."/>
            <person name="Butler W.R."/>
        </authorList>
    </citation>
    <scope>NUCLEOTIDE SEQUENCE [LARGE SCALE GENOMIC DNA]</scope>
    <source>
        <strain evidence="4">ATCC BAA-974 / DSM 45345 / CCUG 50838 / CIP 108380 / JCM 13579 / CDC 945</strain>
    </source>
</reference>
<dbReference type="InterPro" id="IPR001387">
    <property type="entry name" value="Cro/C1-type_HTH"/>
</dbReference>
<dbReference type="OrthoDB" id="4724865at2"/>
<dbReference type="Pfam" id="PF13560">
    <property type="entry name" value="HTH_31"/>
    <property type="match status" value="1"/>
</dbReference>
<dbReference type="RefSeq" id="WP_007471295.1">
    <property type="nucleotide sequence ID" value="NZ_KI391953.1"/>
</dbReference>
<dbReference type="SUPFAM" id="SSF47413">
    <property type="entry name" value="lambda repressor-like DNA-binding domains"/>
    <property type="match status" value="2"/>
</dbReference>
<proteinExistence type="predicted"/>
<dbReference type="InterPro" id="IPR050807">
    <property type="entry name" value="TransReg_Diox_bact_type"/>
</dbReference>
<dbReference type="PANTHER" id="PTHR46797:SF1">
    <property type="entry name" value="METHYLPHOSPHONATE SYNTHASE"/>
    <property type="match status" value="1"/>
</dbReference>
<dbReference type="GO" id="GO:0003700">
    <property type="term" value="F:DNA-binding transcription factor activity"/>
    <property type="evidence" value="ECO:0007669"/>
    <property type="project" value="TreeGrafter"/>
</dbReference>
<dbReference type="Proteomes" id="UP000004816">
    <property type="component" value="Unassembled WGS sequence"/>
</dbReference>
<dbReference type="PANTHER" id="PTHR46797">
    <property type="entry name" value="HTH-TYPE TRANSCRIPTIONAL REGULATOR"/>
    <property type="match status" value="1"/>
</dbReference>
<dbReference type="Pfam" id="PF01381">
    <property type="entry name" value="HTH_3"/>
    <property type="match status" value="1"/>
</dbReference>
<evidence type="ECO:0000313" key="3">
    <source>
        <dbReference type="EMBL" id="EFV12381.1"/>
    </source>
</evidence>
<dbReference type="InterPro" id="IPR010982">
    <property type="entry name" value="Lambda_DNA-bd_dom_sf"/>
</dbReference>
<evidence type="ECO:0000256" key="1">
    <source>
        <dbReference type="ARBA" id="ARBA00023125"/>
    </source>
</evidence>
<gene>
    <name evidence="3" type="ORF">HMPREF9336_02741</name>
</gene>
<feature type="domain" description="HTH cro/C1-type" evidence="2">
    <location>
        <begin position="84"/>
        <end position="135"/>
    </location>
</feature>
<evidence type="ECO:0000313" key="4">
    <source>
        <dbReference type="Proteomes" id="UP000004816"/>
    </source>
</evidence>
<dbReference type="eggNOG" id="COG1396">
    <property type="taxonomic scope" value="Bacteria"/>
</dbReference>
<dbReference type="HOGENOM" id="CLU_118112_0_0_11"/>
<dbReference type="GO" id="GO:0005829">
    <property type="term" value="C:cytosol"/>
    <property type="evidence" value="ECO:0007669"/>
    <property type="project" value="TreeGrafter"/>
</dbReference>
<sequence>MSRRILRGFRHSEFTKARLEYKRKGISNHDLGRLSGIGENTLRRWQSGEVLPTIDKLSAALAVLGVPVSRVVVIPPEKRTLGDLRILAGFTQPQLAKAAGMSTTALSMLERGGTPLTPQRAEALAPLLGVGADELRAAWQRAKDRPPGAPA</sequence>
<keyword evidence="1" id="KW-0238">DNA-binding</keyword>